<feature type="region of interest" description="Disordered" evidence="1">
    <location>
        <begin position="24"/>
        <end position="45"/>
    </location>
</feature>
<protein>
    <submittedName>
        <fullName evidence="3">Uncharacterized protein</fullName>
    </submittedName>
</protein>
<keyword evidence="2" id="KW-1133">Transmembrane helix</keyword>
<dbReference type="EMBL" id="VANS01000001">
    <property type="protein sequence ID" value="TMM54463.1"/>
    <property type="molecule type" value="Genomic_DNA"/>
</dbReference>
<dbReference type="AlphaFoldDB" id="A0A5S3PJB2"/>
<feature type="compositionally biased region" description="Basic and acidic residues" evidence="1">
    <location>
        <begin position="24"/>
        <end position="33"/>
    </location>
</feature>
<reference evidence="3 4" key="1">
    <citation type="submission" date="2019-05" db="EMBL/GenBank/DDBJ databases">
        <title>Sulfitobacter sabulilitoris sp. nov., isolated from a marine sand.</title>
        <authorList>
            <person name="Yoon J.-H."/>
        </authorList>
    </citation>
    <scope>NUCLEOTIDE SEQUENCE [LARGE SCALE GENOMIC DNA]</scope>
    <source>
        <strain evidence="3 4">HSMS-29</strain>
    </source>
</reference>
<dbReference type="RefSeq" id="WP_138660635.1">
    <property type="nucleotide sequence ID" value="NZ_VANS01000001.1"/>
</dbReference>
<organism evidence="3 4">
    <name type="scientific">Sulfitobacter sabulilitoris</name>
    <dbReference type="NCBI Taxonomy" id="2562655"/>
    <lineage>
        <taxon>Bacteria</taxon>
        <taxon>Pseudomonadati</taxon>
        <taxon>Pseudomonadota</taxon>
        <taxon>Alphaproteobacteria</taxon>
        <taxon>Rhodobacterales</taxon>
        <taxon>Roseobacteraceae</taxon>
        <taxon>Sulfitobacter</taxon>
    </lineage>
</organism>
<keyword evidence="2" id="KW-0812">Transmembrane</keyword>
<feature type="transmembrane region" description="Helical" evidence="2">
    <location>
        <begin position="57"/>
        <end position="77"/>
    </location>
</feature>
<feature type="transmembrane region" description="Helical" evidence="2">
    <location>
        <begin position="122"/>
        <end position="138"/>
    </location>
</feature>
<keyword evidence="2" id="KW-0472">Membrane</keyword>
<evidence type="ECO:0000313" key="3">
    <source>
        <dbReference type="EMBL" id="TMM54463.1"/>
    </source>
</evidence>
<dbReference type="Proteomes" id="UP000309550">
    <property type="component" value="Unassembled WGS sequence"/>
</dbReference>
<keyword evidence="4" id="KW-1185">Reference proteome</keyword>
<evidence type="ECO:0000313" key="4">
    <source>
        <dbReference type="Proteomes" id="UP000309550"/>
    </source>
</evidence>
<gene>
    <name evidence="3" type="ORF">FDT80_02395</name>
</gene>
<name>A0A5S3PJB2_9RHOB</name>
<sequence length="139" mass="14732">MATACFHDRIDRIARNQTLTPSEVRPRRMDTARKAKRSNRKPAKPLPQLVARNGGSILPLSIGAILGAILGIILTGLTAQGSAWGPGTAAYGLVTYPALAGLALSPILVLTGFLLRKRRPGLLLFALAYFFGVVASLAL</sequence>
<accession>A0A5S3PJB2</accession>
<feature type="transmembrane region" description="Helical" evidence="2">
    <location>
        <begin position="89"/>
        <end position="115"/>
    </location>
</feature>
<evidence type="ECO:0000256" key="1">
    <source>
        <dbReference type="SAM" id="MobiDB-lite"/>
    </source>
</evidence>
<comment type="caution">
    <text evidence="3">The sequence shown here is derived from an EMBL/GenBank/DDBJ whole genome shotgun (WGS) entry which is preliminary data.</text>
</comment>
<evidence type="ECO:0000256" key="2">
    <source>
        <dbReference type="SAM" id="Phobius"/>
    </source>
</evidence>
<feature type="compositionally biased region" description="Basic residues" evidence="1">
    <location>
        <begin position="34"/>
        <end position="43"/>
    </location>
</feature>
<proteinExistence type="predicted"/>